<protein>
    <submittedName>
        <fullName evidence="1">Uncharacterized protein</fullName>
    </submittedName>
</protein>
<dbReference type="RefSeq" id="WP_005847552.1">
    <property type="nucleotide sequence ID" value="NZ_AP025232.1"/>
</dbReference>
<gene>
    <name evidence="1" type="ORF">DWY53_08595</name>
</gene>
<dbReference type="Proteomes" id="UP000266497">
    <property type="component" value="Unassembled WGS sequence"/>
</dbReference>
<dbReference type="SUPFAM" id="SSF48019">
    <property type="entry name" value="post-AAA+ oligomerization domain-like"/>
    <property type="match status" value="1"/>
</dbReference>
<reference evidence="1 2" key="1">
    <citation type="submission" date="2018-08" db="EMBL/GenBank/DDBJ databases">
        <title>A genome reference for cultivated species of the human gut microbiota.</title>
        <authorList>
            <person name="Zou Y."/>
            <person name="Xue W."/>
            <person name="Luo G."/>
        </authorList>
    </citation>
    <scope>NUCLEOTIDE SEQUENCE [LARGE SCALE GENOMIC DNA]</scope>
    <source>
        <strain evidence="1 2">AF25-30LB</strain>
    </source>
</reference>
<proteinExistence type="predicted"/>
<dbReference type="EMBL" id="QRUD01000020">
    <property type="protein sequence ID" value="RGR40467.1"/>
    <property type="molecule type" value="Genomic_DNA"/>
</dbReference>
<name>A0A174VK04_PHOVU</name>
<dbReference type="GO" id="GO:0006260">
    <property type="term" value="P:DNA replication"/>
    <property type="evidence" value="ECO:0007669"/>
    <property type="project" value="InterPro"/>
</dbReference>
<comment type="caution">
    <text evidence="1">The sequence shown here is derived from an EMBL/GenBank/DDBJ whole genome shotgun (WGS) entry which is preliminary data.</text>
</comment>
<dbReference type="InterPro" id="IPR008921">
    <property type="entry name" value="DNA_pol3_clamp-load_cplx_C"/>
</dbReference>
<evidence type="ECO:0000313" key="2">
    <source>
        <dbReference type="Proteomes" id="UP000266497"/>
    </source>
</evidence>
<accession>A0A174VK04</accession>
<evidence type="ECO:0000313" key="1">
    <source>
        <dbReference type="EMBL" id="RGR40467.1"/>
    </source>
</evidence>
<organism evidence="1 2">
    <name type="scientific">Phocaeicola vulgatus</name>
    <name type="common">Bacteroides vulgatus</name>
    <dbReference type="NCBI Taxonomy" id="821"/>
    <lineage>
        <taxon>Bacteria</taxon>
        <taxon>Pseudomonadati</taxon>
        <taxon>Bacteroidota</taxon>
        <taxon>Bacteroidia</taxon>
        <taxon>Bacteroidales</taxon>
        <taxon>Bacteroidaceae</taxon>
        <taxon>Phocaeicola</taxon>
    </lineage>
</organism>
<dbReference type="Gene3D" id="1.20.272.10">
    <property type="match status" value="2"/>
</dbReference>
<dbReference type="AlphaFoldDB" id="A0A174VK04"/>
<sequence>MANALYTKNGHNMFEVSSLIQKAIRRSNKDYACYAANELAPRFRKYLWKRLLCVSAEDCYDLVTNKIVALKQADDAQSWQDKSPLFIEKALGILLATRKNRDADYFACNLLNSRDRIELPKDEYVGSNAGCYTKNGHDMFLVAGLLERAIIGKDDIRAGYLANELMVRYREFLWKRLIMIAGNLNYQAITTEIVALKKADDMQPGSSPKSSIFVAKAVTVLLKVVKYGYCGFYANDFPYPVTCLKDYDNRYMSIPDYVFDCHTHKGKQRGKTKKEFIIAEQSALTPYKEGEYDQCGWDRFFYLEKNGFYDKDHITPRPDEKKMKEIEDGCVQQSLFD</sequence>
<dbReference type="GO" id="GO:0003677">
    <property type="term" value="F:DNA binding"/>
    <property type="evidence" value="ECO:0007669"/>
    <property type="project" value="InterPro"/>
</dbReference>